<name>A0AAV5D939_ELECO</name>
<keyword evidence="3" id="KW-1185">Reference proteome</keyword>
<dbReference type="EMBL" id="BQKI01000013">
    <property type="protein sequence ID" value="GJN06756.1"/>
    <property type="molecule type" value="Genomic_DNA"/>
</dbReference>
<dbReference type="Proteomes" id="UP001054889">
    <property type="component" value="Unassembled WGS sequence"/>
</dbReference>
<sequence>MVLGLCSCFGVEAAASPEKQLGEYDEQKQQQTVGDQEAGEQKMANDQDKVSDEGEKKNRAPILTPHFPFHSRPGLLCGGGKLLLLRASTGNAFSALFMKLRRVVDLEQRFSTARISATFVFYAPLHFGPSEIHDACLIDALLSLIYVNLSRSYATNGKKRS</sequence>
<dbReference type="AlphaFoldDB" id="A0AAV5D939"/>
<evidence type="ECO:0000313" key="2">
    <source>
        <dbReference type="EMBL" id="GJN06756.1"/>
    </source>
</evidence>
<accession>A0AAV5D939</accession>
<gene>
    <name evidence="2" type="primary">ga24512</name>
    <name evidence="2" type="ORF">PR202_ga24512</name>
</gene>
<evidence type="ECO:0000313" key="3">
    <source>
        <dbReference type="Proteomes" id="UP001054889"/>
    </source>
</evidence>
<reference evidence="2" key="1">
    <citation type="journal article" date="2018" name="DNA Res.">
        <title>Multiple hybrid de novo genome assembly of finger millet, an orphan allotetraploid crop.</title>
        <authorList>
            <person name="Hatakeyama M."/>
            <person name="Aluri S."/>
            <person name="Balachadran M.T."/>
            <person name="Sivarajan S.R."/>
            <person name="Patrignani A."/>
            <person name="Gruter S."/>
            <person name="Poveda L."/>
            <person name="Shimizu-Inatsugi R."/>
            <person name="Baeten J."/>
            <person name="Francoijs K.J."/>
            <person name="Nataraja K.N."/>
            <person name="Reddy Y.A.N."/>
            <person name="Phadnis S."/>
            <person name="Ravikumar R.L."/>
            <person name="Schlapbach R."/>
            <person name="Sreeman S.M."/>
            <person name="Shimizu K.K."/>
        </authorList>
    </citation>
    <scope>NUCLEOTIDE SEQUENCE</scope>
</reference>
<proteinExistence type="predicted"/>
<comment type="caution">
    <text evidence="2">The sequence shown here is derived from an EMBL/GenBank/DDBJ whole genome shotgun (WGS) entry which is preliminary data.</text>
</comment>
<organism evidence="2 3">
    <name type="scientific">Eleusine coracana subsp. coracana</name>
    <dbReference type="NCBI Taxonomy" id="191504"/>
    <lineage>
        <taxon>Eukaryota</taxon>
        <taxon>Viridiplantae</taxon>
        <taxon>Streptophyta</taxon>
        <taxon>Embryophyta</taxon>
        <taxon>Tracheophyta</taxon>
        <taxon>Spermatophyta</taxon>
        <taxon>Magnoliopsida</taxon>
        <taxon>Liliopsida</taxon>
        <taxon>Poales</taxon>
        <taxon>Poaceae</taxon>
        <taxon>PACMAD clade</taxon>
        <taxon>Chloridoideae</taxon>
        <taxon>Cynodonteae</taxon>
        <taxon>Eleusininae</taxon>
        <taxon>Eleusine</taxon>
    </lineage>
</organism>
<feature type="region of interest" description="Disordered" evidence="1">
    <location>
        <begin position="19"/>
        <end position="63"/>
    </location>
</feature>
<reference evidence="2" key="2">
    <citation type="submission" date="2021-12" db="EMBL/GenBank/DDBJ databases">
        <title>Resequencing data analysis of finger millet.</title>
        <authorList>
            <person name="Hatakeyama M."/>
            <person name="Aluri S."/>
            <person name="Balachadran M.T."/>
            <person name="Sivarajan S.R."/>
            <person name="Poveda L."/>
            <person name="Shimizu-Inatsugi R."/>
            <person name="Schlapbach R."/>
            <person name="Sreeman S.M."/>
            <person name="Shimizu K.K."/>
        </authorList>
    </citation>
    <scope>NUCLEOTIDE SEQUENCE</scope>
</reference>
<feature type="compositionally biased region" description="Basic and acidic residues" evidence="1">
    <location>
        <begin position="39"/>
        <end position="58"/>
    </location>
</feature>
<protein>
    <submittedName>
        <fullName evidence="2">Uncharacterized protein</fullName>
    </submittedName>
</protein>
<evidence type="ECO:0000256" key="1">
    <source>
        <dbReference type="SAM" id="MobiDB-lite"/>
    </source>
</evidence>